<evidence type="ECO:0000256" key="3">
    <source>
        <dbReference type="ARBA" id="ARBA00022980"/>
    </source>
</evidence>
<keyword evidence="9" id="KW-1185">Reference proteome</keyword>
<evidence type="ECO:0000256" key="4">
    <source>
        <dbReference type="ARBA" id="ARBA00023274"/>
    </source>
</evidence>
<dbReference type="PANTHER" id="PTHR21141">
    <property type="entry name" value="60S ACIDIC RIBOSOMAL PROTEIN FAMILY MEMBER"/>
    <property type="match status" value="1"/>
</dbReference>
<evidence type="ECO:0000313" key="8">
    <source>
        <dbReference type="EMBL" id="CDW52264.1"/>
    </source>
</evidence>
<dbReference type="InterPro" id="IPR044076">
    <property type="entry name" value="Ribosomal_P2"/>
</dbReference>
<dbReference type="GO" id="GO:0002182">
    <property type="term" value="P:cytoplasmic translational elongation"/>
    <property type="evidence" value="ECO:0007669"/>
    <property type="project" value="InterPro"/>
</dbReference>
<dbReference type="GO" id="GO:0003735">
    <property type="term" value="F:structural constituent of ribosome"/>
    <property type="evidence" value="ECO:0007669"/>
    <property type="project" value="InterPro"/>
</dbReference>
<dbReference type="PANTHER" id="PTHR21141:SF5">
    <property type="entry name" value="LARGE RIBOSOMAL SUBUNIT PROTEIN P2"/>
    <property type="match status" value="1"/>
</dbReference>
<reference evidence="8" key="1">
    <citation type="submission" date="2014-01" db="EMBL/GenBank/DDBJ databases">
        <authorList>
            <person name="Aslett M."/>
        </authorList>
    </citation>
    <scope>NUCLEOTIDE SEQUENCE</scope>
</reference>
<proteinExistence type="inferred from homology"/>
<dbReference type="Proteomes" id="UP000030665">
    <property type="component" value="Unassembled WGS sequence"/>
</dbReference>
<sequence>MRYVCAYVLAVMGGNAKPDVPDIKKILDSVGIDCDDKKAAMVVEACSGHKVDDLIHEAPAKKEESEEEDEDMGFSLFE</sequence>
<accession>A0A077YX02</accession>
<dbReference type="OrthoDB" id="1227494at2759"/>
<dbReference type="AlphaFoldDB" id="A0A077YX02"/>
<feature type="region of interest" description="Disordered" evidence="7">
    <location>
        <begin position="57"/>
        <end position="78"/>
    </location>
</feature>
<keyword evidence="4" id="KW-0687">Ribonucleoprotein</keyword>
<evidence type="ECO:0000256" key="7">
    <source>
        <dbReference type="SAM" id="MobiDB-lite"/>
    </source>
</evidence>
<comment type="function">
    <text evidence="1">Plays an important role in the elongation step of protein synthesis.</text>
</comment>
<dbReference type="GO" id="GO:0022625">
    <property type="term" value="C:cytosolic large ribosomal subunit"/>
    <property type="evidence" value="ECO:0007669"/>
    <property type="project" value="InterPro"/>
</dbReference>
<dbReference type="STRING" id="36087.A0A077YX02"/>
<dbReference type="FunFam" id="1.10.10.1410:FF:000002">
    <property type="entry name" value="60S acidic ribosomal protein P2"/>
    <property type="match status" value="1"/>
</dbReference>
<dbReference type="Gene3D" id="1.10.10.1410">
    <property type="match status" value="1"/>
</dbReference>
<evidence type="ECO:0000256" key="2">
    <source>
        <dbReference type="ARBA" id="ARBA00005436"/>
    </source>
</evidence>
<evidence type="ECO:0000256" key="1">
    <source>
        <dbReference type="ARBA" id="ARBA00003362"/>
    </source>
</evidence>
<dbReference type="EMBL" id="HG805818">
    <property type="protein sequence ID" value="CDW52264.1"/>
    <property type="molecule type" value="Genomic_DNA"/>
</dbReference>
<comment type="similarity">
    <text evidence="2">Belongs to the eukaryotic ribosomal protein P1/P2 family.</text>
</comment>
<protein>
    <recommendedName>
        <fullName evidence="5">Large ribosomal subunit protein P2</fullName>
    </recommendedName>
    <alternativeName>
        <fullName evidence="6">60S acidic ribosomal protein P2</fullName>
    </alternativeName>
</protein>
<keyword evidence="3 8" id="KW-0689">Ribosomal protein</keyword>
<gene>
    <name evidence="8" type="ORF">TTRE_0000052301</name>
</gene>
<evidence type="ECO:0000256" key="6">
    <source>
        <dbReference type="ARBA" id="ARBA00035443"/>
    </source>
</evidence>
<reference evidence="8" key="2">
    <citation type="submission" date="2014-03" db="EMBL/GenBank/DDBJ databases">
        <title>The whipworm genome and dual-species transcriptomics of an intimate host-pathogen interaction.</title>
        <authorList>
            <person name="Foth B.J."/>
            <person name="Tsai I.J."/>
            <person name="Reid A.J."/>
            <person name="Bancroft A.J."/>
            <person name="Nichol S."/>
            <person name="Tracey A."/>
            <person name="Holroyd N."/>
            <person name="Cotton J.A."/>
            <person name="Stanley E.J."/>
            <person name="Zarowiecki M."/>
            <person name="Liu J.Z."/>
            <person name="Huckvale T."/>
            <person name="Cooper P.J."/>
            <person name="Grencis R.K."/>
            <person name="Berriman M."/>
        </authorList>
    </citation>
    <scope>NUCLEOTIDE SEQUENCE [LARGE SCALE GENOMIC DNA]</scope>
</reference>
<evidence type="ECO:0000256" key="5">
    <source>
        <dbReference type="ARBA" id="ARBA00035301"/>
    </source>
</evidence>
<organism evidence="8 9">
    <name type="scientific">Trichuris trichiura</name>
    <name type="common">Whipworm</name>
    <name type="synonym">Trichocephalus trichiurus</name>
    <dbReference type="NCBI Taxonomy" id="36087"/>
    <lineage>
        <taxon>Eukaryota</taxon>
        <taxon>Metazoa</taxon>
        <taxon>Ecdysozoa</taxon>
        <taxon>Nematoda</taxon>
        <taxon>Enoplea</taxon>
        <taxon>Dorylaimia</taxon>
        <taxon>Trichinellida</taxon>
        <taxon>Trichuridae</taxon>
        <taxon>Trichuris</taxon>
    </lineage>
</organism>
<name>A0A077YX02_TRITR</name>
<dbReference type="CDD" id="cd05833">
    <property type="entry name" value="Ribosomal_P2"/>
    <property type="match status" value="1"/>
</dbReference>
<dbReference type="InterPro" id="IPR038716">
    <property type="entry name" value="P1/P2_N_sf"/>
</dbReference>
<evidence type="ECO:0000313" key="9">
    <source>
        <dbReference type="Proteomes" id="UP000030665"/>
    </source>
</evidence>